<evidence type="ECO:0000259" key="1">
    <source>
        <dbReference type="PROSITE" id="PS50943"/>
    </source>
</evidence>
<dbReference type="EMBL" id="QXZZ01000024">
    <property type="protein sequence ID" value="RJY50559.1"/>
    <property type="molecule type" value="Genomic_DNA"/>
</dbReference>
<gene>
    <name evidence="3" type="ORF">D2965_04115</name>
    <name evidence="2" type="ORF">HMPREF3233_00549</name>
</gene>
<evidence type="ECO:0000313" key="3">
    <source>
        <dbReference type="EMBL" id="RJY50559.1"/>
    </source>
</evidence>
<sequence>MPTIKFDEFLAEQRKNPSFENGFLKEDAKLENAIALLRARENAGLSQRELAERSGVPQSTIARIERGYNTSIDTLSKIAFALNKRVKISFI</sequence>
<proteinExistence type="predicted"/>
<keyword evidence="2" id="KW-0238">DNA-binding</keyword>
<reference evidence="3 5" key="2">
    <citation type="submission" date="2018-09" db="EMBL/GenBank/DDBJ databases">
        <title>Genome sequence of Veillonella atypica isolated from periodontal Korean patients.</title>
        <authorList>
            <person name="Lee J.-H."/>
            <person name="Moon J.-H."/>
            <person name="Shin S.-Y."/>
        </authorList>
    </citation>
    <scope>NUCLEOTIDE SEQUENCE [LARGE SCALE GENOMIC DNA]</scope>
    <source>
        <strain evidence="3 5">KHUD_V1</strain>
    </source>
</reference>
<comment type="caution">
    <text evidence="2">The sequence shown here is derived from an EMBL/GenBank/DDBJ whole genome shotgun (WGS) entry which is preliminary data.</text>
</comment>
<dbReference type="GO" id="GO:0003677">
    <property type="term" value="F:DNA binding"/>
    <property type="evidence" value="ECO:0007669"/>
    <property type="project" value="UniProtKB-KW"/>
</dbReference>
<accession>A0A133S689</accession>
<name>A0A133S689_9FIRM</name>
<dbReference type="CDD" id="cd00093">
    <property type="entry name" value="HTH_XRE"/>
    <property type="match status" value="1"/>
</dbReference>
<dbReference type="SMART" id="SM00530">
    <property type="entry name" value="HTH_XRE"/>
    <property type="match status" value="1"/>
</dbReference>
<protein>
    <submittedName>
        <fullName evidence="2">DNA-binding helix-turn-helix protein</fullName>
    </submittedName>
    <submittedName>
        <fullName evidence="3">XRE family transcriptional regulator</fullName>
    </submittedName>
</protein>
<dbReference type="SUPFAM" id="SSF47413">
    <property type="entry name" value="lambda repressor-like DNA-binding domains"/>
    <property type="match status" value="1"/>
</dbReference>
<dbReference type="InterPro" id="IPR010982">
    <property type="entry name" value="Lambda_DNA-bd_dom_sf"/>
</dbReference>
<reference evidence="2 4" key="1">
    <citation type="submission" date="2016-01" db="EMBL/GenBank/DDBJ databases">
        <authorList>
            <person name="Oliw E.H."/>
        </authorList>
    </citation>
    <scope>NUCLEOTIDE SEQUENCE [LARGE SCALE GENOMIC DNA]</scope>
    <source>
        <strain evidence="2 4">CMW7756B</strain>
    </source>
</reference>
<dbReference type="Pfam" id="PF01381">
    <property type="entry name" value="HTH_3"/>
    <property type="match status" value="1"/>
</dbReference>
<dbReference type="PATRIC" id="fig|39777.7.peg.538"/>
<evidence type="ECO:0000313" key="2">
    <source>
        <dbReference type="EMBL" id="KXA65171.1"/>
    </source>
</evidence>
<organism evidence="2">
    <name type="scientific">Veillonella atypica</name>
    <dbReference type="NCBI Taxonomy" id="39777"/>
    <lineage>
        <taxon>Bacteria</taxon>
        <taxon>Bacillati</taxon>
        <taxon>Bacillota</taxon>
        <taxon>Negativicutes</taxon>
        <taxon>Veillonellales</taxon>
        <taxon>Veillonellaceae</taxon>
        <taxon>Veillonella</taxon>
    </lineage>
</organism>
<dbReference type="InterPro" id="IPR001387">
    <property type="entry name" value="Cro/C1-type_HTH"/>
</dbReference>
<feature type="domain" description="HTH cro/C1-type" evidence="1">
    <location>
        <begin position="36"/>
        <end position="89"/>
    </location>
</feature>
<dbReference type="Gene3D" id="1.10.260.40">
    <property type="entry name" value="lambda repressor-like DNA-binding domains"/>
    <property type="match status" value="1"/>
</dbReference>
<evidence type="ECO:0000313" key="4">
    <source>
        <dbReference type="Proteomes" id="UP000070226"/>
    </source>
</evidence>
<dbReference type="RefSeq" id="WP_038125254.1">
    <property type="nucleotide sequence ID" value="NZ_DBFOUP010000038.1"/>
</dbReference>
<dbReference type="Proteomes" id="UP000277803">
    <property type="component" value="Unassembled WGS sequence"/>
</dbReference>
<dbReference type="PROSITE" id="PS50943">
    <property type="entry name" value="HTH_CROC1"/>
    <property type="match status" value="1"/>
</dbReference>
<dbReference type="Proteomes" id="UP000070226">
    <property type="component" value="Unassembled WGS sequence"/>
</dbReference>
<dbReference type="AlphaFoldDB" id="A0A133S689"/>
<evidence type="ECO:0000313" key="5">
    <source>
        <dbReference type="Proteomes" id="UP000277803"/>
    </source>
</evidence>
<dbReference type="EMBL" id="LRQT01000012">
    <property type="protein sequence ID" value="KXA65171.1"/>
    <property type="molecule type" value="Genomic_DNA"/>
</dbReference>